<name>V9HV79_9FIRM</name>
<dbReference type="Gene3D" id="3.30.1370.220">
    <property type="match status" value="1"/>
</dbReference>
<dbReference type="EMBL" id="AFZF02000009">
    <property type="protein sequence ID" value="EHL18489.1"/>
    <property type="molecule type" value="Genomic_DNA"/>
</dbReference>
<dbReference type="RefSeq" id="WP_009527700.1">
    <property type="nucleotide sequence ID" value="NZ_JH815225.1"/>
</dbReference>
<proteinExistence type="inferred from homology"/>
<dbReference type="InterPro" id="IPR020287">
    <property type="entry name" value="Tail_sheath_C"/>
</dbReference>
<dbReference type="Proteomes" id="UP000017818">
    <property type="component" value="Unassembled WGS sequence"/>
</dbReference>
<evidence type="ECO:0000313" key="4">
    <source>
        <dbReference type="Proteomes" id="UP000017818"/>
    </source>
</evidence>
<dbReference type="AlphaFoldDB" id="V9HV79"/>
<dbReference type="Gene3D" id="3.40.50.11790">
    <property type="match status" value="1"/>
</dbReference>
<accession>V9HV79</accession>
<sequence>MGLPKIEIIFKQKAITAIKRSALGVVALIVKDDTNKTFTTREYKNITDIVDEEYTAENLKLIKDTFTFTPAKVIVVRIDLNGKITDALKLIQSLKVNWLGLAKGIKSEQQEVATWIKSMEKIGKTFKAIVFNADTTECKHIVNFATEKVIFKDERAEQTGDKYIPTLLGLFAGLPLTRSGTYYNCSNLAKVSQVDNVDELIDKGKLLLINDEGDVRIARAVNSISELTQDITEDMKDIIIIESMDMMTEDIRETFKTWIGKYKNKYENQVLFISSVNSYFRQLMKEDVLDNEYHNHADVDVDAQRLAWLSVGKTEAEQWDIQKVKTMSFKKTVFLLGDIKILNAVEDFKFHINLF</sequence>
<evidence type="ECO:0000256" key="1">
    <source>
        <dbReference type="ARBA" id="ARBA00008005"/>
    </source>
</evidence>
<organism evidence="3 4">
    <name type="scientific">Peptoanaerobacter stomatis</name>
    <dbReference type="NCBI Taxonomy" id="796937"/>
    <lineage>
        <taxon>Bacteria</taxon>
        <taxon>Bacillati</taxon>
        <taxon>Bacillota</taxon>
        <taxon>Clostridia</taxon>
        <taxon>Peptostreptococcales</taxon>
        <taxon>Filifactoraceae</taxon>
        <taxon>Peptoanaerobacter</taxon>
    </lineage>
</organism>
<dbReference type="HOGENOM" id="CLU_060506_0_0_9"/>
<evidence type="ECO:0000313" key="3">
    <source>
        <dbReference type="EMBL" id="EHL18489.1"/>
    </source>
</evidence>
<feature type="domain" description="Tail sheath protein C-terminal" evidence="2">
    <location>
        <begin position="232"/>
        <end position="354"/>
    </location>
</feature>
<gene>
    <name evidence="3" type="ORF">HMPREF9630_00214</name>
</gene>
<evidence type="ECO:0000259" key="2">
    <source>
        <dbReference type="Pfam" id="PF17482"/>
    </source>
</evidence>
<comment type="similarity">
    <text evidence="1">Belongs to the myoviridae tail sheath protein family.</text>
</comment>
<reference evidence="3 4" key="1">
    <citation type="submission" date="2012-05" db="EMBL/GenBank/DDBJ databases">
        <title>The Genome Sequence of Eubacteriaceae bacterium CM2.</title>
        <authorList>
            <consortium name="The Broad Institute Genome Sequencing Platform"/>
            <person name="Earl A."/>
            <person name="Ward D."/>
            <person name="Feldgarden M."/>
            <person name="Gevers D."/>
            <person name="Sizova M."/>
            <person name="Hazen A."/>
            <person name="Epstein S."/>
            <person name="Walker B."/>
            <person name="Young S.K."/>
            <person name="Zeng Q."/>
            <person name="Gargeya S."/>
            <person name="Fitzgerald M."/>
            <person name="Haas B."/>
            <person name="Abouelleil A."/>
            <person name="Alvarado L."/>
            <person name="Arachchi H.M."/>
            <person name="Berlin A."/>
            <person name="Chapman S.B."/>
            <person name="Goldberg J."/>
            <person name="Griggs A."/>
            <person name="Gujja S."/>
            <person name="Hansen M."/>
            <person name="Howarth C."/>
            <person name="Imamovic A."/>
            <person name="Larimer J."/>
            <person name="McCowen C."/>
            <person name="Montmayeur A."/>
            <person name="Murphy C."/>
            <person name="Neiman D."/>
            <person name="Pearson M."/>
            <person name="Priest M."/>
            <person name="Roberts A."/>
            <person name="Saif S."/>
            <person name="Shea T."/>
            <person name="Sisk P."/>
            <person name="Sykes S."/>
            <person name="Wortman J."/>
            <person name="Nusbaum C."/>
            <person name="Birren B."/>
        </authorList>
    </citation>
    <scope>NUCLEOTIDE SEQUENCE [LARGE SCALE GENOMIC DNA]</scope>
    <source>
        <strain evidence="3 4">CM2</strain>
    </source>
</reference>
<dbReference type="OrthoDB" id="89060at2"/>
<protein>
    <recommendedName>
        <fullName evidence="2">Tail sheath protein C-terminal domain-containing protein</fullName>
    </recommendedName>
</protein>
<dbReference type="Pfam" id="PF17482">
    <property type="entry name" value="Phage_sheath_1C"/>
    <property type="match status" value="1"/>
</dbReference>
<comment type="caution">
    <text evidence="3">The sequence shown here is derived from an EMBL/GenBank/DDBJ whole genome shotgun (WGS) entry which is preliminary data.</text>
</comment>